<protein>
    <submittedName>
        <fullName evidence="1">Uncharacterized protein</fullName>
    </submittedName>
</protein>
<name>A0A9Q4DK79_ACTPL</name>
<gene>
    <name evidence="1" type="ORF">OYG11_12615</name>
</gene>
<dbReference type="RefSeq" id="WP_267992360.1">
    <property type="nucleotide sequence ID" value="NZ_JAPQFC010001180.1"/>
</dbReference>
<dbReference type="AlphaFoldDB" id="A0A9Q4DK79"/>
<feature type="non-terminal residue" evidence="1">
    <location>
        <position position="1"/>
    </location>
</feature>
<reference evidence="1" key="1">
    <citation type="journal article" date="2021" name="Vet Sci">
        <title>O-Serogroups and Pathovirotypes of Escherichia coli Isolated from Post-Weaning Piglets Showing Diarrhoea and/or Oedema in South Korea.</title>
        <authorList>
            <person name="Byun J.W."/>
            <person name="Moon B.Y."/>
            <person name="Do K.H."/>
            <person name="Lee K."/>
            <person name="Lee H.Y."/>
            <person name="Kim W.I."/>
            <person name="So B."/>
            <person name="Lee W.K."/>
        </authorList>
    </citation>
    <scope>NUCLEOTIDE SEQUENCE</scope>
    <source>
        <strain evidence="1">84/14</strain>
    </source>
</reference>
<organism evidence="1 2">
    <name type="scientific">Actinobacillus pleuropneumoniae</name>
    <name type="common">Haemophilus pleuropneumoniae</name>
    <dbReference type="NCBI Taxonomy" id="715"/>
    <lineage>
        <taxon>Bacteria</taxon>
        <taxon>Pseudomonadati</taxon>
        <taxon>Pseudomonadota</taxon>
        <taxon>Gammaproteobacteria</taxon>
        <taxon>Pasteurellales</taxon>
        <taxon>Pasteurellaceae</taxon>
        <taxon>Actinobacillus</taxon>
    </lineage>
</organism>
<proteinExistence type="predicted"/>
<evidence type="ECO:0000313" key="1">
    <source>
        <dbReference type="EMBL" id="MCY6525036.1"/>
    </source>
</evidence>
<dbReference type="EMBL" id="JAPQFC010001180">
    <property type="protein sequence ID" value="MCY6525036.1"/>
    <property type="molecule type" value="Genomic_DNA"/>
</dbReference>
<dbReference type="Proteomes" id="UP001077788">
    <property type="component" value="Unassembled WGS sequence"/>
</dbReference>
<evidence type="ECO:0000313" key="2">
    <source>
        <dbReference type="Proteomes" id="UP001077788"/>
    </source>
</evidence>
<accession>A0A9Q4DK79</accession>
<comment type="caution">
    <text evidence="1">The sequence shown here is derived from an EMBL/GenBank/DDBJ whole genome shotgun (WGS) entry which is preliminary data.</text>
</comment>
<sequence>EIDSHKAAIVHADAETQSALPKPIIRPWEQLVHNKHRTGLGYDKDLSFHIPDYTKPIQFQSAGFIHDSSPALHDS</sequence>
<reference evidence="1" key="2">
    <citation type="submission" date="2022-12" db="EMBL/GenBank/DDBJ databases">
        <authorList>
            <person name="Kardos G."/>
            <person name="Sarkozi R."/>
            <person name="Laczko L."/>
            <person name="Marton S."/>
            <person name="Makrai L."/>
            <person name="Banyai K."/>
            <person name="Fodor L."/>
        </authorList>
    </citation>
    <scope>NUCLEOTIDE SEQUENCE</scope>
    <source>
        <strain evidence="1">84/14</strain>
    </source>
</reference>